<evidence type="ECO:0000256" key="2">
    <source>
        <dbReference type="SAM" id="MobiDB-lite"/>
    </source>
</evidence>
<dbReference type="CDD" id="cd00995">
    <property type="entry name" value="PBP2_NikA_DppA_OppA_like"/>
    <property type="match status" value="1"/>
</dbReference>
<dbReference type="GO" id="GO:0015833">
    <property type="term" value="P:peptide transport"/>
    <property type="evidence" value="ECO:0007669"/>
    <property type="project" value="TreeGrafter"/>
</dbReference>
<dbReference type="Gene3D" id="3.10.105.10">
    <property type="entry name" value="Dipeptide-binding Protein, Domain 3"/>
    <property type="match status" value="1"/>
</dbReference>
<dbReference type="Gene3D" id="3.40.190.10">
    <property type="entry name" value="Periplasmic binding protein-like II"/>
    <property type="match status" value="1"/>
</dbReference>
<feature type="region of interest" description="Disordered" evidence="2">
    <location>
        <begin position="23"/>
        <end position="64"/>
    </location>
</feature>
<dbReference type="InterPro" id="IPR000914">
    <property type="entry name" value="SBP_5_dom"/>
</dbReference>
<organism evidence="5 6">
    <name type="scientific">Paenibacillus thalictri</name>
    <dbReference type="NCBI Taxonomy" id="2527873"/>
    <lineage>
        <taxon>Bacteria</taxon>
        <taxon>Bacillati</taxon>
        <taxon>Bacillota</taxon>
        <taxon>Bacilli</taxon>
        <taxon>Bacillales</taxon>
        <taxon>Paenibacillaceae</taxon>
        <taxon>Paenibacillus</taxon>
    </lineage>
</organism>
<feature type="signal peptide" evidence="3">
    <location>
        <begin position="1"/>
        <end position="18"/>
    </location>
</feature>
<keyword evidence="6" id="KW-1185">Reference proteome</keyword>
<name>A0A4Q9DGZ3_9BACL</name>
<dbReference type="RefSeq" id="WP_131017479.1">
    <property type="nucleotide sequence ID" value="NZ_SIRE01000028.1"/>
</dbReference>
<dbReference type="OrthoDB" id="9796817at2"/>
<dbReference type="AlphaFoldDB" id="A0A4Q9DGZ3"/>
<gene>
    <name evidence="5" type="ORF">EYB31_31465</name>
</gene>
<feature type="domain" description="Solute-binding protein family 5" evidence="4">
    <location>
        <begin position="106"/>
        <end position="451"/>
    </location>
</feature>
<dbReference type="InterPro" id="IPR039424">
    <property type="entry name" value="SBP_5"/>
</dbReference>
<evidence type="ECO:0000256" key="3">
    <source>
        <dbReference type="SAM" id="SignalP"/>
    </source>
</evidence>
<dbReference type="GO" id="GO:0043190">
    <property type="term" value="C:ATP-binding cassette (ABC) transporter complex"/>
    <property type="evidence" value="ECO:0007669"/>
    <property type="project" value="InterPro"/>
</dbReference>
<dbReference type="Pfam" id="PF00496">
    <property type="entry name" value="SBP_bac_5"/>
    <property type="match status" value="1"/>
</dbReference>
<dbReference type="GO" id="GO:0042597">
    <property type="term" value="C:periplasmic space"/>
    <property type="evidence" value="ECO:0007669"/>
    <property type="project" value="UniProtKB-ARBA"/>
</dbReference>
<evidence type="ECO:0000259" key="4">
    <source>
        <dbReference type="Pfam" id="PF00496"/>
    </source>
</evidence>
<dbReference type="PANTHER" id="PTHR30290">
    <property type="entry name" value="PERIPLASMIC BINDING COMPONENT OF ABC TRANSPORTER"/>
    <property type="match status" value="1"/>
</dbReference>
<dbReference type="GO" id="GO:1904680">
    <property type="term" value="F:peptide transmembrane transporter activity"/>
    <property type="evidence" value="ECO:0007669"/>
    <property type="project" value="TreeGrafter"/>
</dbReference>
<keyword evidence="1 3" id="KW-0732">Signal</keyword>
<dbReference type="Proteomes" id="UP000293142">
    <property type="component" value="Unassembled WGS sequence"/>
</dbReference>
<evidence type="ECO:0000313" key="6">
    <source>
        <dbReference type="Proteomes" id="UP000293142"/>
    </source>
</evidence>
<reference evidence="5 6" key="1">
    <citation type="submission" date="2019-02" db="EMBL/GenBank/DDBJ databases">
        <title>Paenibacillus sp. nov., isolated from surface-sterilized tissue of Thalictrum simplex L.</title>
        <authorList>
            <person name="Tuo L."/>
        </authorList>
    </citation>
    <scope>NUCLEOTIDE SEQUENCE [LARGE SCALE GENOMIC DNA]</scope>
    <source>
        <strain evidence="5 6">N2SHLJ1</strain>
    </source>
</reference>
<dbReference type="InterPro" id="IPR030678">
    <property type="entry name" value="Peptide/Ni-bd"/>
</dbReference>
<dbReference type="SUPFAM" id="SSF53850">
    <property type="entry name" value="Periplasmic binding protein-like II"/>
    <property type="match status" value="1"/>
</dbReference>
<dbReference type="PANTHER" id="PTHR30290:SF38">
    <property type="entry name" value="D,D-DIPEPTIDE-BINDING PERIPLASMIC PROTEIN DDPA-RELATED"/>
    <property type="match status" value="1"/>
</dbReference>
<comment type="caution">
    <text evidence="5">The sequence shown here is derived from an EMBL/GenBank/DDBJ whole genome shotgun (WGS) entry which is preliminary data.</text>
</comment>
<proteinExistence type="predicted"/>
<protein>
    <submittedName>
        <fullName evidence="5">ABC transporter substrate-binding protein</fullName>
    </submittedName>
</protein>
<dbReference type="PROSITE" id="PS51257">
    <property type="entry name" value="PROKAR_LIPOPROTEIN"/>
    <property type="match status" value="1"/>
</dbReference>
<feature type="compositionally biased region" description="Basic and acidic residues" evidence="2">
    <location>
        <begin position="39"/>
        <end position="57"/>
    </location>
</feature>
<sequence length="532" mass="58567">MRKALHLLLSVVFTCSLAACSSAGNSTAPSASKPADSGKAAETKPAETKPADSKPAEAPKAGGTLKVALNSEPTTLNPYIFPANNDRNVFLQVFNSLMEYDPKTLQPVPSLIKEAKASDDGLTYTLKVQEGVIFHNGKKLTANDIKYSLEKAMAPEASRTAALLKSIKEIKADNDTQLTVTLNNRDNLLLDSFIEVFVTPNDPSIDQAKSPVGTGPFKFVSWNRNEKVVLKKNDTYWKQGLPKLDGIEFMPVPDAEVKLLQLINGQVDFIDIVPTTKIEQVSNNANLQIAKMPEEAAIQDHFLLFNTTKAPFNNVKFRQAVNYALDREKMKKALFGNFVVRASAIPEKHESYNPDSPKYAKDVEKAKALLKESGYNGEKLGMVYLKLDMMYEIVAQITEQSLKDAGISIDMKGLEVAQWTDSVYQKKAFDMAITGITPKPNPVDMLNHAYGKINGGAIQWSNQAWYDNLLKVSQMSPSDGKKALFDLQKQVLDESPAIIVGGLVQLPALSKKVQGFVPNPQSKFYFEAVTKQ</sequence>
<evidence type="ECO:0000313" key="5">
    <source>
        <dbReference type="EMBL" id="TBL71064.1"/>
    </source>
</evidence>
<dbReference type="PIRSF" id="PIRSF002741">
    <property type="entry name" value="MppA"/>
    <property type="match status" value="1"/>
</dbReference>
<feature type="chain" id="PRO_5038939721" evidence="3">
    <location>
        <begin position="19"/>
        <end position="532"/>
    </location>
</feature>
<dbReference type="Gene3D" id="3.90.76.10">
    <property type="entry name" value="Dipeptide-binding Protein, Domain 1"/>
    <property type="match status" value="1"/>
</dbReference>
<accession>A0A4Q9DGZ3</accession>
<dbReference type="EMBL" id="SIRE01000028">
    <property type="protein sequence ID" value="TBL71064.1"/>
    <property type="molecule type" value="Genomic_DNA"/>
</dbReference>
<evidence type="ECO:0000256" key="1">
    <source>
        <dbReference type="ARBA" id="ARBA00022729"/>
    </source>
</evidence>